<reference evidence="5" key="1">
    <citation type="submission" date="2020-05" db="EMBL/GenBank/DDBJ databases">
        <authorList>
            <person name="Chiriac C."/>
            <person name="Salcher M."/>
            <person name="Ghai R."/>
            <person name="Kavagutti S V."/>
        </authorList>
    </citation>
    <scope>NUCLEOTIDE SEQUENCE</scope>
</reference>
<keyword evidence="2" id="KW-0450">Lipoyl</keyword>
<dbReference type="InterPro" id="IPR000089">
    <property type="entry name" value="Biotin_lipoyl"/>
</dbReference>
<evidence type="ECO:0000259" key="4">
    <source>
        <dbReference type="PROSITE" id="PS51826"/>
    </source>
</evidence>
<dbReference type="AlphaFoldDB" id="A0A6J6JKV3"/>
<dbReference type="PROSITE" id="PS51826">
    <property type="entry name" value="PSBD"/>
    <property type="match status" value="1"/>
</dbReference>
<gene>
    <name evidence="5" type="ORF">UFOPK2001_00912</name>
</gene>
<name>A0A6J6JKV3_9ZZZZ</name>
<evidence type="ECO:0000256" key="2">
    <source>
        <dbReference type="ARBA" id="ARBA00022823"/>
    </source>
</evidence>
<dbReference type="GO" id="GO:0006086">
    <property type="term" value="P:pyruvate decarboxylation to acetyl-CoA"/>
    <property type="evidence" value="ECO:0007669"/>
    <property type="project" value="InterPro"/>
</dbReference>
<accession>A0A6J6JKV3</accession>
<sequence length="450" mass="45931">MATLIRMPEVAAGATEIVLSKWQVTVGASVKVGDVIAEMETEKAVVDYESDAEGTVYKVLVADGASVEVGAPIMILLGAGEDGSAGDALLGGAAAPVAEVAPVAAAVPVAAPIVSPVIEVAAPAAAPTPAAAAPAAPAPATTAHEGGRKFVSPIVRKLGSERGVDFNQIAGTGPDGRVVRRDLEAYLANGTPAATAPVAAPLATPVAAPAAGAPGSAIAKQEYSSSYVTVPHTGMRRAIARRLTESKSTVPHFYVTADCKVDSLLELRKRINESSPVKISVNDIVVKAVASALMDVPEANVIFTPEAMHKFESADIAVAVATDGGLLTPVIRGVEKRQLSNLSMEISELAGRARAGKLRQEELEGGSFAVSNLGMFGTKEFAAILNPPQSGILAVGAASPRAIVEDGQVVVANIMTVTLSADHRAVDGAVAAQWLAAFVKRIENPLSMLV</sequence>
<dbReference type="EMBL" id="CAEZVN010000098">
    <property type="protein sequence ID" value="CAB4637168.1"/>
    <property type="molecule type" value="Genomic_DNA"/>
</dbReference>
<feature type="domain" description="Peripheral subunit-binding (PSBD)" evidence="4">
    <location>
        <begin position="150"/>
        <end position="187"/>
    </location>
</feature>
<dbReference type="PANTHER" id="PTHR23151:SF90">
    <property type="entry name" value="DIHYDROLIPOYLLYSINE-RESIDUE ACETYLTRANSFERASE COMPONENT OF PYRUVATE DEHYDROGENASE COMPLEX, MITOCHONDRIAL-RELATED"/>
    <property type="match status" value="1"/>
</dbReference>
<dbReference type="CDD" id="cd06849">
    <property type="entry name" value="lipoyl_domain"/>
    <property type="match status" value="1"/>
</dbReference>
<feature type="domain" description="Lipoyl-binding" evidence="3">
    <location>
        <begin position="2"/>
        <end position="77"/>
    </location>
</feature>
<dbReference type="Pfam" id="PF02817">
    <property type="entry name" value="E3_binding"/>
    <property type="match status" value="1"/>
</dbReference>
<evidence type="ECO:0000256" key="1">
    <source>
        <dbReference type="ARBA" id="ARBA00007317"/>
    </source>
</evidence>
<dbReference type="InterPro" id="IPR011053">
    <property type="entry name" value="Single_hybrid_motif"/>
</dbReference>
<dbReference type="PANTHER" id="PTHR23151">
    <property type="entry name" value="DIHYDROLIPOAMIDE ACETYL/SUCCINYL-TRANSFERASE-RELATED"/>
    <property type="match status" value="1"/>
</dbReference>
<dbReference type="Gene3D" id="3.30.559.10">
    <property type="entry name" value="Chloramphenicol acetyltransferase-like domain"/>
    <property type="match status" value="1"/>
</dbReference>
<evidence type="ECO:0000259" key="3">
    <source>
        <dbReference type="PROSITE" id="PS50968"/>
    </source>
</evidence>
<dbReference type="Pfam" id="PF00364">
    <property type="entry name" value="Biotin_lipoyl"/>
    <property type="match status" value="1"/>
</dbReference>
<dbReference type="InterPro" id="IPR001078">
    <property type="entry name" value="2-oxoacid_DH_actylTfrase"/>
</dbReference>
<dbReference type="InterPro" id="IPR004167">
    <property type="entry name" value="PSBD"/>
</dbReference>
<dbReference type="GO" id="GO:0045254">
    <property type="term" value="C:pyruvate dehydrogenase complex"/>
    <property type="evidence" value="ECO:0007669"/>
    <property type="project" value="InterPro"/>
</dbReference>
<protein>
    <submittedName>
        <fullName evidence="5">Unannotated protein</fullName>
    </submittedName>
</protein>
<dbReference type="InterPro" id="IPR023213">
    <property type="entry name" value="CAT-like_dom_sf"/>
</dbReference>
<dbReference type="PROSITE" id="PS50968">
    <property type="entry name" value="BIOTINYL_LIPOYL"/>
    <property type="match status" value="1"/>
</dbReference>
<comment type="similarity">
    <text evidence="1">Belongs to the 2-oxoacid dehydrogenase family.</text>
</comment>
<dbReference type="InterPro" id="IPR045257">
    <property type="entry name" value="E2/Pdx1"/>
</dbReference>
<evidence type="ECO:0000313" key="5">
    <source>
        <dbReference type="EMBL" id="CAB4637168.1"/>
    </source>
</evidence>
<dbReference type="InterPro" id="IPR036625">
    <property type="entry name" value="E3-bd_dom_sf"/>
</dbReference>
<dbReference type="SUPFAM" id="SSF52777">
    <property type="entry name" value="CoA-dependent acyltransferases"/>
    <property type="match status" value="1"/>
</dbReference>
<proteinExistence type="inferred from homology"/>
<dbReference type="Pfam" id="PF00198">
    <property type="entry name" value="2-oxoacid_dh"/>
    <property type="match status" value="1"/>
</dbReference>
<dbReference type="SUPFAM" id="SSF47005">
    <property type="entry name" value="Peripheral subunit-binding domain of 2-oxo acid dehydrogenase complex"/>
    <property type="match status" value="1"/>
</dbReference>
<dbReference type="GO" id="GO:0016746">
    <property type="term" value="F:acyltransferase activity"/>
    <property type="evidence" value="ECO:0007669"/>
    <property type="project" value="InterPro"/>
</dbReference>
<dbReference type="SUPFAM" id="SSF51230">
    <property type="entry name" value="Single hybrid motif"/>
    <property type="match status" value="1"/>
</dbReference>
<dbReference type="Gene3D" id="4.10.320.10">
    <property type="entry name" value="E3-binding domain"/>
    <property type="match status" value="1"/>
</dbReference>
<dbReference type="Gene3D" id="2.40.50.100">
    <property type="match status" value="1"/>
</dbReference>
<organism evidence="5">
    <name type="scientific">freshwater metagenome</name>
    <dbReference type="NCBI Taxonomy" id="449393"/>
    <lineage>
        <taxon>unclassified sequences</taxon>
        <taxon>metagenomes</taxon>
        <taxon>ecological metagenomes</taxon>
    </lineage>
</organism>